<dbReference type="PROSITE" id="PS51257">
    <property type="entry name" value="PROKAR_LIPOPROTEIN"/>
    <property type="match status" value="1"/>
</dbReference>
<dbReference type="InterPro" id="IPR052515">
    <property type="entry name" value="Gfo/Idh/MocA_Oxidoreductase"/>
</dbReference>
<gene>
    <name evidence="3" type="ORF">Amac_049990</name>
</gene>
<dbReference type="InterPro" id="IPR000683">
    <property type="entry name" value="Gfo/Idh/MocA-like_OxRdtase_N"/>
</dbReference>
<protein>
    <submittedName>
        <fullName evidence="3">Oxidoreductase</fullName>
    </submittedName>
</protein>
<dbReference type="Gene3D" id="3.40.50.720">
    <property type="entry name" value="NAD(P)-binding Rossmann-like Domain"/>
    <property type="match status" value="1"/>
</dbReference>
<dbReference type="SUPFAM" id="SSF51735">
    <property type="entry name" value="NAD(P)-binding Rossmann-fold domains"/>
    <property type="match status" value="1"/>
</dbReference>
<dbReference type="Proteomes" id="UP000331127">
    <property type="component" value="Unassembled WGS sequence"/>
</dbReference>
<feature type="domain" description="Gfo/Idh/MocA-like oxidoreductase N-terminal" evidence="1">
    <location>
        <begin position="5"/>
        <end position="109"/>
    </location>
</feature>
<name>A0A5M3WT49_9ACTN</name>
<dbReference type="InterPro" id="IPR055170">
    <property type="entry name" value="GFO_IDH_MocA-like_dom"/>
</dbReference>
<evidence type="ECO:0000259" key="1">
    <source>
        <dbReference type="Pfam" id="PF01408"/>
    </source>
</evidence>
<dbReference type="InterPro" id="IPR036291">
    <property type="entry name" value="NAD(P)-bd_dom_sf"/>
</dbReference>
<proteinExistence type="predicted"/>
<dbReference type="GO" id="GO:0000166">
    <property type="term" value="F:nucleotide binding"/>
    <property type="evidence" value="ECO:0007669"/>
    <property type="project" value="InterPro"/>
</dbReference>
<feature type="domain" description="GFO/IDH/MocA-like oxidoreductase" evidence="2">
    <location>
        <begin position="141"/>
        <end position="243"/>
    </location>
</feature>
<organism evidence="3 4">
    <name type="scientific">Acrocarpospora macrocephala</name>
    <dbReference type="NCBI Taxonomy" id="150177"/>
    <lineage>
        <taxon>Bacteria</taxon>
        <taxon>Bacillati</taxon>
        <taxon>Actinomycetota</taxon>
        <taxon>Actinomycetes</taxon>
        <taxon>Streptosporangiales</taxon>
        <taxon>Streptosporangiaceae</taxon>
        <taxon>Acrocarpospora</taxon>
    </lineage>
</organism>
<sequence>MIGMIRVAIVGAGGIAGACHLPALRAQAHRAEVVAAVDVDEARVKAFCAEHRIPVAYTSLEAMLAGERPNLVHICTPPHLHAAQAVECLRAGAWVWIEKPVCRSLAEYDLISSAELDAFASVVSQHRFGSGVRHLRAIAPELGRALVALCVTAWYRDHAYFDVPWRGKWETEGGGPTMGHGIHQMDVLLSVLGEWTEVRAMTGTLDRRVETEDVSMAIVRFSSGAMASVVNSVLSPREESYLRFDFSAATVELRHLYGYRNADWTSASPLWNPPEDVPSSHEAQLAELLDAFERGEAPPMSGPEGRQALELITGLYASAFMGKPVFRSDLTVDHPFYHRLDGGTWS</sequence>
<dbReference type="Pfam" id="PF22725">
    <property type="entry name" value="GFO_IDH_MocA_C3"/>
    <property type="match status" value="1"/>
</dbReference>
<dbReference type="EMBL" id="BLAE01000029">
    <property type="protein sequence ID" value="GES11402.1"/>
    <property type="molecule type" value="Genomic_DNA"/>
</dbReference>
<accession>A0A5M3WT49</accession>
<dbReference type="Pfam" id="PF01408">
    <property type="entry name" value="GFO_IDH_MocA"/>
    <property type="match status" value="1"/>
</dbReference>
<dbReference type="PANTHER" id="PTHR43249:SF1">
    <property type="entry name" value="D-GLUCOSIDE 3-DEHYDROGENASE"/>
    <property type="match status" value="1"/>
</dbReference>
<evidence type="ECO:0000313" key="3">
    <source>
        <dbReference type="EMBL" id="GES11402.1"/>
    </source>
</evidence>
<dbReference type="Gene3D" id="3.30.360.10">
    <property type="entry name" value="Dihydrodipicolinate Reductase, domain 2"/>
    <property type="match status" value="1"/>
</dbReference>
<reference evidence="3 4" key="1">
    <citation type="submission" date="2019-10" db="EMBL/GenBank/DDBJ databases">
        <title>Whole genome shotgun sequence of Acrocarpospora macrocephala NBRC 16266.</title>
        <authorList>
            <person name="Ichikawa N."/>
            <person name="Kimura A."/>
            <person name="Kitahashi Y."/>
            <person name="Komaki H."/>
            <person name="Oguchi A."/>
        </authorList>
    </citation>
    <scope>NUCLEOTIDE SEQUENCE [LARGE SCALE GENOMIC DNA]</scope>
    <source>
        <strain evidence="3 4">NBRC 16266</strain>
    </source>
</reference>
<evidence type="ECO:0000259" key="2">
    <source>
        <dbReference type="Pfam" id="PF22725"/>
    </source>
</evidence>
<dbReference type="AlphaFoldDB" id="A0A5M3WT49"/>
<comment type="caution">
    <text evidence="3">The sequence shown here is derived from an EMBL/GenBank/DDBJ whole genome shotgun (WGS) entry which is preliminary data.</text>
</comment>
<dbReference type="SUPFAM" id="SSF55347">
    <property type="entry name" value="Glyceraldehyde-3-phosphate dehydrogenase-like, C-terminal domain"/>
    <property type="match status" value="1"/>
</dbReference>
<evidence type="ECO:0000313" key="4">
    <source>
        <dbReference type="Proteomes" id="UP000331127"/>
    </source>
</evidence>
<dbReference type="PANTHER" id="PTHR43249">
    <property type="entry name" value="UDP-N-ACETYL-2-AMINO-2-DEOXY-D-GLUCURONATE OXIDASE"/>
    <property type="match status" value="1"/>
</dbReference>
<keyword evidence="4" id="KW-1185">Reference proteome</keyword>